<protein>
    <submittedName>
        <fullName evidence="1">Uncharacterized protein</fullName>
    </submittedName>
</protein>
<gene>
    <name evidence="1" type="ORF">JK232_14365</name>
</gene>
<name>A0ABS5JJC2_9GAMM</name>
<dbReference type="Proteomes" id="UP000680634">
    <property type="component" value="Unassembled WGS sequence"/>
</dbReference>
<evidence type="ECO:0000313" key="2">
    <source>
        <dbReference type="Proteomes" id="UP000680634"/>
    </source>
</evidence>
<organism evidence="1 2">
    <name type="scientific">Nissabacter archeti</name>
    <dbReference type="NCBI Taxonomy" id="1917880"/>
    <lineage>
        <taxon>Bacteria</taxon>
        <taxon>Pseudomonadati</taxon>
        <taxon>Pseudomonadota</taxon>
        <taxon>Gammaproteobacteria</taxon>
        <taxon>Enterobacterales</taxon>
        <taxon>Yersiniaceae</taxon>
        <taxon>Nissabacter</taxon>
    </lineage>
</organism>
<dbReference type="RefSeq" id="WP_139300325.1">
    <property type="nucleotide sequence ID" value="NZ_FQXW01000011.1"/>
</dbReference>
<accession>A0ABS5JJC2</accession>
<comment type="caution">
    <text evidence="1">The sequence shown here is derived from an EMBL/GenBank/DDBJ whole genome shotgun (WGS) entry which is preliminary data.</text>
</comment>
<reference evidence="2" key="2">
    <citation type="submission" date="2023-07" db="EMBL/GenBank/DDBJ databases">
        <title>Genome-inferred correspondence between phylogeny and metabolic traits in the wild Drosophila gut microbiome.</title>
        <authorList>
            <person name="Bueno E."/>
            <person name="Blow F."/>
            <person name="Douglas A.E."/>
        </authorList>
    </citation>
    <scope>NUCLEOTIDE SEQUENCE [LARGE SCALE GENOMIC DNA]</scope>
    <source>
        <strain evidence="2">JGM97</strain>
    </source>
</reference>
<proteinExistence type="predicted"/>
<reference evidence="1 2" key="1">
    <citation type="submission" date="2020-12" db="EMBL/GenBank/DDBJ databases">
        <authorList>
            <person name="Mcmullen J.G."/>
        </authorList>
    </citation>
    <scope>NUCLEOTIDE SEQUENCE [LARGE SCALE GENOMIC DNA]</scope>
    <source>
        <strain evidence="1 2">JGM97</strain>
    </source>
</reference>
<sequence length="62" mass="6787">MADNRPNGYFAGVLPGSIPFCPSTDNKRVFRFLTAVQHAAALNNACDRRDVKKSAAFMALSR</sequence>
<evidence type="ECO:0000313" key="1">
    <source>
        <dbReference type="EMBL" id="MBS0970079.1"/>
    </source>
</evidence>
<keyword evidence="2" id="KW-1185">Reference proteome</keyword>
<dbReference type="EMBL" id="JAERKB010000009">
    <property type="protein sequence ID" value="MBS0970079.1"/>
    <property type="molecule type" value="Genomic_DNA"/>
</dbReference>